<comment type="caution">
    <text evidence="2">The sequence shown here is derived from an EMBL/GenBank/DDBJ whole genome shotgun (WGS) entry which is preliminary data.</text>
</comment>
<accession>A0AAU9JU95</accession>
<keyword evidence="1" id="KW-0472">Membrane</keyword>
<keyword evidence="3" id="KW-1185">Reference proteome</keyword>
<dbReference type="AlphaFoldDB" id="A0AAU9JU95"/>
<name>A0AAU9JU95_9CILI</name>
<gene>
    <name evidence="2" type="ORF">BSTOLATCC_MIC54136</name>
</gene>
<proteinExistence type="predicted"/>
<keyword evidence="1" id="KW-1133">Transmembrane helix</keyword>
<protein>
    <submittedName>
        <fullName evidence="2">Uncharacterized protein</fullName>
    </submittedName>
</protein>
<evidence type="ECO:0000313" key="3">
    <source>
        <dbReference type="Proteomes" id="UP001162131"/>
    </source>
</evidence>
<organism evidence="2 3">
    <name type="scientific">Blepharisma stoltei</name>
    <dbReference type="NCBI Taxonomy" id="1481888"/>
    <lineage>
        <taxon>Eukaryota</taxon>
        <taxon>Sar</taxon>
        <taxon>Alveolata</taxon>
        <taxon>Ciliophora</taxon>
        <taxon>Postciliodesmatophora</taxon>
        <taxon>Heterotrichea</taxon>
        <taxon>Heterotrichida</taxon>
        <taxon>Blepharismidae</taxon>
        <taxon>Blepharisma</taxon>
    </lineage>
</organism>
<evidence type="ECO:0000313" key="2">
    <source>
        <dbReference type="EMBL" id="CAG9331337.1"/>
    </source>
</evidence>
<reference evidence="2" key="1">
    <citation type="submission" date="2021-09" db="EMBL/GenBank/DDBJ databases">
        <authorList>
            <consortium name="AG Swart"/>
            <person name="Singh M."/>
            <person name="Singh A."/>
            <person name="Seah K."/>
            <person name="Emmerich C."/>
        </authorList>
    </citation>
    <scope>NUCLEOTIDE SEQUENCE</scope>
    <source>
        <strain evidence="2">ATCC30299</strain>
    </source>
</reference>
<feature type="transmembrane region" description="Helical" evidence="1">
    <location>
        <begin position="63"/>
        <end position="82"/>
    </location>
</feature>
<sequence length="86" mass="10545">MEIIKATIHTKFKCFLCSYCFQHEIASSLLLWRIEERWIYNLQFMKKRWTTLKRYQHFKIKKSIVTLQLIGYSISICCWKVMVFNS</sequence>
<dbReference type="Proteomes" id="UP001162131">
    <property type="component" value="Unassembled WGS sequence"/>
</dbReference>
<dbReference type="EMBL" id="CAJZBQ010000053">
    <property type="protein sequence ID" value="CAG9331337.1"/>
    <property type="molecule type" value="Genomic_DNA"/>
</dbReference>
<keyword evidence="1" id="KW-0812">Transmembrane</keyword>
<evidence type="ECO:0000256" key="1">
    <source>
        <dbReference type="SAM" id="Phobius"/>
    </source>
</evidence>